<dbReference type="Proteomes" id="UP000640052">
    <property type="component" value="Unassembled WGS sequence"/>
</dbReference>
<dbReference type="EMBL" id="BOOA01000079">
    <property type="protein sequence ID" value="GIH28361.1"/>
    <property type="molecule type" value="Genomic_DNA"/>
</dbReference>
<protein>
    <submittedName>
        <fullName evidence="1">Uncharacterized protein</fullName>
    </submittedName>
</protein>
<organism evidence="1 2">
    <name type="scientific">Acrocarpospora phusangensis</name>
    <dbReference type="NCBI Taxonomy" id="1070424"/>
    <lineage>
        <taxon>Bacteria</taxon>
        <taxon>Bacillati</taxon>
        <taxon>Actinomycetota</taxon>
        <taxon>Actinomycetes</taxon>
        <taxon>Streptosporangiales</taxon>
        <taxon>Streptosporangiaceae</taxon>
        <taxon>Acrocarpospora</taxon>
    </lineage>
</organism>
<accession>A0A919QGE8</accession>
<reference evidence="1" key="1">
    <citation type="submission" date="2021-01" db="EMBL/GenBank/DDBJ databases">
        <title>Whole genome shotgun sequence of Acrocarpospora phusangensis NBRC 108782.</title>
        <authorList>
            <person name="Komaki H."/>
            <person name="Tamura T."/>
        </authorList>
    </citation>
    <scope>NUCLEOTIDE SEQUENCE</scope>
    <source>
        <strain evidence="1">NBRC 108782</strain>
    </source>
</reference>
<evidence type="ECO:0000313" key="2">
    <source>
        <dbReference type="Proteomes" id="UP000640052"/>
    </source>
</evidence>
<proteinExistence type="predicted"/>
<dbReference type="AlphaFoldDB" id="A0A919QGE8"/>
<keyword evidence="2" id="KW-1185">Reference proteome</keyword>
<evidence type="ECO:0000313" key="1">
    <source>
        <dbReference type="EMBL" id="GIH28361.1"/>
    </source>
</evidence>
<sequence length="296" mass="29898">MPLSVAPVPYVEEEIRMRLSSLRWIARAAIAVTVMALLPALAASPAQAALVNTVTGSGGVVQIAPGASGHGVATCPSGKTAVGGGYDKQDSSILVDVSRPDGNGWRVHAWNTGSIALHIYPWVVCATVTGRVIANAAASVPAGISASATAACPSGRRLTGGGFAFDTANGMASANPNITPVMNGPSGQGWKADAFNVTGVTRTIRSYAVCATLPSNTIIGAPGTIAPGQSPSIKANCPAGQVATGGGFAYGGANVRLEWFSVPGATTSPNNWWVFFKNTSPITFGVVVYAVCTPGT</sequence>
<name>A0A919QGE8_9ACTN</name>
<gene>
    <name evidence="1" type="ORF">Aph01nite_66710</name>
</gene>
<comment type="caution">
    <text evidence="1">The sequence shown here is derived from an EMBL/GenBank/DDBJ whole genome shotgun (WGS) entry which is preliminary data.</text>
</comment>